<dbReference type="PANTHER" id="PTHR14226:SF25">
    <property type="entry name" value="PHOSPHOESTERASE"/>
    <property type="match status" value="1"/>
</dbReference>
<dbReference type="Gene3D" id="3.40.1090.10">
    <property type="entry name" value="Cytosolic phospholipase A2 catalytic domain"/>
    <property type="match status" value="2"/>
</dbReference>
<feature type="short sequence motif" description="DGA/G" evidence="4">
    <location>
        <begin position="163"/>
        <end position="165"/>
    </location>
</feature>
<dbReference type="GO" id="GO:0006508">
    <property type="term" value="P:proteolysis"/>
    <property type="evidence" value="ECO:0007669"/>
    <property type="project" value="UniProtKB-KW"/>
</dbReference>
<dbReference type="eggNOG" id="COG4667">
    <property type="taxonomic scope" value="Bacteria"/>
</dbReference>
<dbReference type="InterPro" id="IPR037483">
    <property type="entry name" value="YjjU-like"/>
</dbReference>
<feature type="short sequence motif" description="GXGXXG" evidence="4">
    <location>
        <begin position="10"/>
        <end position="15"/>
    </location>
</feature>
<keyword evidence="7" id="KW-1185">Reference proteome</keyword>
<evidence type="ECO:0000256" key="3">
    <source>
        <dbReference type="ARBA" id="ARBA00023098"/>
    </source>
</evidence>
<feature type="short sequence motif" description="GXSXG" evidence="4">
    <location>
        <begin position="37"/>
        <end position="41"/>
    </location>
</feature>
<dbReference type="GO" id="GO:0016042">
    <property type="term" value="P:lipid catabolic process"/>
    <property type="evidence" value="ECO:0007669"/>
    <property type="project" value="UniProtKB-UniRule"/>
</dbReference>
<evidence type="ECO:0000256" key="1">
    <source>
        <dbReference type="ARBA" id="ARBA00022801"/>
    </source>
</evidence>
<dbReference type="Pfam" id="PF01734">
    <property type="entry name" value="Patatin"/>
    <property type="match status" value="1"/>
</dbReference>
<dbReference type="InterPro" id="IPR002641">
    <property type="entry name" value="PNPLA_dom"/>
</dbReference>
<proteinExistence type="predicted"/>
<evidence type="ECO:0000313" key="6">
    <source>
        <dbReference type="EMBL" id="KGX83634.1"/>
    </source>
</evidence>
<dbReference type="CDD" id="cd07208">
    <property type="entry name" value="Pat_hypo_Ecoli_yjju_like"/>
    <property type="match status" value="1"/>
</dbReference>
<feature type="active site" description="Nucleophile" evidence="4">
    <location>
        <position position="39"/>
    </location>
</feature>
<dbReference type="STRING" id="1385511.GCA_000425225_02782"/>
<evidence type="ECO:0000256" key="4">
    <source>
        <dbReference type="PROSITE-ProRule" id="PRU01161"/>
    </source>
</evidence>
<sequence>MDQTGLVLEGGGMRGAFTAGVLDCFMDNDMHFPYVVGASAGACNGSSYIAKQRGRNYKVIVGYGSHPEYISLKRAITKRELFGMDFIFDKLPNQLVPFHYERFFESTNQSQKFVVGTTDVNTGEPVYYDQFNSGEVLLKLIRASSSLPLIAPMIEHGGQQLLDGGIADPIPINPSIEAGNQKHVVVLTRNEGYVKQKMKFTWLFQKKYKDYPNLLKAMERRHERYNETMKRLEELREEGKVFIIRPEEPLAVSRIERNQTKLHALYEQGYKQAQAQVSDLQSFLREEEYELAGV</sequence>
<name>A0A0A5FUR0_9BACI</name>
<dbReference type="RefSeq" id="WP_027446438.1">
    <property type="nucleotide sequence ID" value="NZ_AULJ01000035.1"/>
</dbReference>
<keyword evidence="6" id="KW-0645">Protease</keyword>
<evidence type="ECO:0000256" key="2">
    <source>
        <dbReference type="ARBA" id="ARBA00022963"/>
    </source>
</evidence>
<dbReference type="Pfam" id="PF19890">
    <property type="entry name" value="DUF6363"/>
    <property type="match status" value="1"/>
</dbReference>
<keyword evidence="3 4" id="KW-0443">Lipid metabolism</keyword>
<reference evidence="6 7" key="1">
    <citation type="submission" date="2013-08" db="EMBL/GenBank/DDBJ databases">
        <authorList>
            <person name="Huang J."/>
            <person name="Wang G."/>
        </authorList>
    </citation>
    <scope>NUCLEOTIDE SEQUENCE [LARGE SCALE GENOMIC DNA]</scope>
    <source>
        <strain evidence="6 7">BH030004</strain>
    </source>
</reference>
<protein>
    <submittedName>
        <fullName evidence="6">Serine protease</fullName>
    </submittedName>
</protein>
<dbReference type="GO" id="GO:0008233">
    <property type="term" value="F:peptidase activity"/>
    <property type="evidence" value="ECO:0007669"/>
    <property type="project" value="UniProtKB-KW"/>
</dbReference>
<dbReference type="PROSITE" id="PS51635">
    <property type="entry name" value="PNPLA"/>
    <property type="match status" value="1"/>
</dbReference>
<comment type="caution">
    <text evidence="6">The sequence shown here is derived from an EMBL/GenBank/DDBJ whole genome shotgun (WGS) entry which is preliminary data.</text>
</comment>
<dbReference type="AlphaFoldDB" id="A0A0A5FUR0"/>
<keyword evidence="2 4" id="KW-0442">Lipid degradation</keyword>
<keyword evidence="1 4" id="KW-0378">Hydrolase</keyword>
<accession>A0A0A5FUR0</accession>
<evidence type="ECO:0000313" key="7">
    <source>
        <dbReference type="Proteomes" id="UP000030403"/>
    </source>
</evidence>
<dbReference type="OrthoDB" id="9802424at2"/>
<feature type="domain" description="PNPLA" evidence="5">
    <location>
        <begin position="6"/>
        <end position="176"/>
    </location>
</feature>
<dbReference type="SUPFAM" id="SSF52151">
    <property type="entry name" value="FabD/lysophospholipase-like"/>
    <property type="match status" value="1"/>
</dbReference>
<dbReference type="EMBL" id="AVPF01000092">
    <property type="protein sequence ID" value="KGX83634.1"/>
    <property type="molecule type" value="Genomic_DNA"/>
</dbReference>
<organism evidence="6 7">
    <name type="scientific">Pontibacillus marinus BH030004 = DSM 16465</name>
    <dbReference type="NCBI Taxonomy" id="1385511"/>
    <lineage>
        <taxon>Bacteria</taxon>
        <taxon>Bacillati</taxon>
        <taxon>Bacillota</taxon>
        <taxon>Bacilli</taxon>
        <taxon>Bacillales</taxon>
        <taxon>Bacillaceae</taxon>
        <taxon>Pontibacillus</taxon>
    </lineage>
</organism>
<dbReference type="PANTHER" id="PTHR14226">
    <property type="entry name" value="NEUROPATHY TARGET ESTERASE/SWISS CHEESE D.MELANOGASTER"/>
    <property type="match status" value="1"/>
</dbReference>
<dbReference type="InterPro" id="IPR045943">
    <property type="entry name" value="DUF6363"/>
</dbReference>
<evidence type="ECO:0000259" key="5">
    <source>
        <dbReference type="PROSITE" id="PS51635"/>
    </source>
</evidence>
<feature type="active site" description="Proton acceptor" evidence="4">
    <location>
        <position position="163"/>
    </location>
</feature>
<dbReference type="Proteomes" id="UP000030403">
    <property type="component" value="Unassembled WGS sequence"/>
</dbReference>
<dbReference type="InterPro" id="IPR050301">
    <property type="entry name" value="NTE"/>
</dbReference>
<gene>
    <name evidence="6" type="ORF">N783_01895</name>
</gene>
<dbReference type="InterPro" id="IPR016035">
    <property type="entry name" value="Acyl_Trfase/lysoPLipase"/>
</dbReference>